<dbReference type="PANTHER" id="PTHR43044:SF1">
    <property type="entry name" value="QUINOL:CYTOCHROME C OXIDOREDUCTASE QUINONE-BINDING SUBUNIT 2"/>
    <property type="match status" value="1"/>
</dbReference>
<evidence type="ECO:0000256" key="1">
    <source>
        <dbReference type="SAM" id="Phobius"/>
    </source>
</evidence>
<name>A0AA37SU18_9BACT</name>
<feature type="transmembrane region" description="Helical" evidence="1">
    <location>
        <begin position="88"/>
        <end position="109"/>
    </location>
</feature>
<feature type="transmembrane region" description="Helical" evidence="1">
    <location>
        <begin position="305"/>
        <end position="322"/>
    </location>
</feature>
<keyword evidence="1" id="KW-1133">Transmembrane helix</keyword>
<protein>
    <recommendedName>
        <fullName evidence="4">Quinol:cytochrome C oxidoreductase</fullName>
    </recommendedName>
</protein>
<dbReference type="EMBL" id="BSOH01000031">
    <property type="protein sequence ID" value="GLR19699.1"/>
    <property type="molecule type" value="Genomic_DNA"/>
</dbReference>
<accession>A0AA37SU18</accession>
<feature type="transmembrane region" description="Helical" evidence="1">
    <location>
        <begin position="189"/>
        <end position="210"/>
    </location>
</feature>
<feature type="transmembrane region" description="Helical" evidence="1">
    <location>
        <begin position="145"/>
        <end position="163"/>
    </location>
</feature>
<dbReference type="PANTHER" id="PTHR43044">
    <property type="match status" value="1"/>
</dbReference>
<comment type="caution">
    <text evidence="2">The sequence shown here is derived from an EMBL/GenBank/DDBJ whole genome shotgun (WGS) entry which is preliminary data.</text>
</comment>
<feature type="transmembrane region" description="Helical" evidence="1">
    <location>
        <begin position="373"/>
        <end position="403"/>
    </location>
</feature>
<keyword evidence="1" id="KW-0812">Transmembrane</keyword>
<dbReference type="AlphaFoldDB" id="A0AA37SU18"/>
<evidence type="ECO:0000313" key="3">
    <source>
        <dbReference type="Proteomes" id="UP001156666"/>
    </source>
</evidence>
<dbReference type="RefSeq" id="WP_235295100.1">
    <property type="nucleotide sequence ID" value="NZ_BSOH01000031.1"/>
</dbReference>
<organism evidence="2 3">
    <name type="scientific">Portibacter lacus</name>
    <dbReference type="NCBI Taxonomy" id="1099794"/>
    <lineage>
        <taxon>Bacteria</taxon>
        <taxon>Pseudomonadati</taxon>
        <taxon>Bacteroidota</taxon>
        <taxon>Saprospiria</taxon>
        <taxon>Saprospirales</taxon>
        <taxon>Haliscomenobacteraceae</taxon>
        <taxon>Portibacter</taxon>
    </lineage>
</organism>
<evidence type="ECO:0000313" key="2">
    <source>
        <dbReference type="EMBL" id="GLR19699.1"/>
    </source>
</evidence>
<reference evidence="2" key="1">
    <citation type="journal article" date="2014" name="Int. J. Syst. Evol. Microbiol.">
        <title>Complete genome sequence of Corynebacterium casei LMG S-19264T (=DSM 44701T), isolated from a smear-ripened cheese.</title>
        <authorList>
            <consortium name="US DOE Joint Genome Institute (JGI-PGF)"/>
            <person name="Walter F."/>
            <person name="Albersmeier A."/>
            <person name="Kalinowski J."/>
            <person name="Ruckert C."/>
        </authorList>
    </citation>
    <scope>NUCLEOTIDE SEQUENCE</scope>
    <source>
        <strain evidence="2">NBRC 108769</strain>
    </source>
</reference>
<feature type="transmembrane region" description="Helical" evidence="1">
    <location>
        <begin position="222"/>
        <end position="245"/>
    </location>
</feature>
<feature type="transmembrane region" description="Helical" evidence="1">
    <location>
        <begin position="18"/>
        <end position="36"/>
    </location>
</feature>
<keyword evidence="3" id="KW-1185">Reference proteome</keyword>
<feature type="transmembrane region" description="Helical" evidence="1">
    <location>
        <begin position="56"/>
        <end position="81"/>
    </location>
</feature>
<keyword evidence="1" id="KW-0472">Membrane</keyword>
<dbReference type="Proteomes" id="UP001156666">
    <property type="component" value="Unassembled WGS sequence"/>
</dbReference>
<reference evidence="2" key="2">
    <citation type="submission" date="2023-01" db="EMBL/GenBank/DDBJ databases">
        <title>Draft genome sequence of Portibacter lacus strain NBRC 108769.</title>
        <authorList>
            <person name="Sun Q."/>
            <person name="Mori K."/>
        </authorList>
    </citation>
    <scope>NUCLEOTIDE SEQUENCE</scope>
    <source>
        <strain evidence="2">NBRC 108769</strain>
    </source>
</reference>
<evidence type="ECO:0008006" key="4">
    <source>
        <dbReference type="Google" id="ProtNLM"/>
    </source>
</evidence>
<gene>
    <name evidence="2" type="ORF">GCM10007940_43150</name>
</gene>
<proteinExistence type="predicted"/>
<sequence>MNKVDTMNEYTFTGKSRLVLMIGMGLGLLCLALSFFMDGFDHHPRFWSNLLHNSVFFTGIAFMAVFFISVCITAWAGWYTVFKRVWEAFSQFIIVGLVLMLIIGIGIYADWHHLYHWSDTSLLDPSNTASYDEVLDGKSAFLNPFWYVVIGGLIVAAWVFFAYKLRSLSLDEDVNGGDAEFKHHRKMRFWAAAFLPIAGFSSAAIIWLWVMSVDPHWYSTLFAWYTATSWFVSMLALTILVLVYLKGKGYFANVSAEHFHDLGKFMFAFSIFWTYLWFSQYMLIWYANVGEETIYFKHRIDNYPVMFYGNLIINFLVPFFILMRNDTKRKFGTLVFVSIILIFGHWWDFFLMLKPGILHTAQSTVEGAHHAGFVAGFSLPGLIEIGTMIGFLSLFLFVALTVLSKNTLLAKNDPFLEESLHHHV</sequence>
<feature type="transmembrane region" description="Helical" evidence="1">
    <location>
        <begin position="265"/>
        <end position="285"/>
    </location>
</feature>
<feature type="transmembrane region" description="Helical" evidence="1">
    <location>
        <begin position="334"/>
        <end position="353"/>
    </location>
</feature>